<accession>A0A6J6LE48</accession>
<sequence>MSAASLSESRWLVPPPATTAAFSRSRSPGVVFRVSRITVLLPATAATHWSVSVAIPPRCPKKFSAVRSASKIARVSPRTVIKTDPGTTRSPSRRCCVISVRPTSRKVAIAISIPAITPPFRAVKSAITCSSPETVATDVMSFPPARSSASALRIKSISTITSPPENRYATVHRYQGSEQFACATLG</sequence>
<proteinExistence type="predicted"/>
<dbReference type="EMBL" id="CAEZWL010000033">
    <property type="protein sequence ID" value="CAB4658894.1"/>
    <property type="molecule type" value="Genomic_DNA"/>
</dbReference>
<evidence type="ECO:0000313" key="1">
    <source>
        <dbReference type="EMBL" id="CAB4658894.1"/>
    </source>
</evidence>
<reference evidence="1" key="1">
    <citation type="submission" date="2020-05" db="EMBL/GenBank/DDBJ databases">
        <authorList>
            <person name="Chiriac C."/>
            <person name="Salcher M."/>
            <person name="Ghai R."/>
            <person name="Kavagutti S V."/>
        </authorList>
    </citation>
    <scope>NUCLEOTIDE SEQUENCE</scope>
</reference>
<dbReference type="AlphaFoldDB" id="A0A6J6LE48"/>
<gene>
    <name evidence="1" type="ORF">UFOPK2243_00988</name>
</gene>
<name>A0A6J6LE48_9ZZZZ</name>
<organism evidence="1">
    <name type="scientific">freshwater metagenome</name>
    <dbReference type="NCBI Taxonomy" id="449393"/>
    <lineage>
        <taxon>unclassified sequences</taxon>
        <taxon>metagenomes</taxon>
        <taxon>ecological metagenomes</taxon>
    </lineage>
</organism>
<protein>
    <submittedName>
        <fullName evidence="1">Unannotated protein</fullName>
    </submittedName>
</protein>